<dbReference type="InterPro" id="IPR010982">
    <property type="entry name" value="Lambda_DNA-bd_dom_sf"/>
</dbReference>
<dbReference type="NCBIfam" id="TIGR02612">
    <property type="entry name" value="mob_myst_A"/>
    <property type="match status" value="1"/>
</dbReference>
<dbReference type="PROSITE" id="PS50943">
    <property type="entry name" value="HTH_CROC1"/>
    <property type="match status" value="1"/>
</dbReference>
<comment type="caution">
    <text evidence="2">The sequence shown here is derived from an EMBL/GenBank/DDBJ whole genome shotgun (WGS) entry which is preliminary data.</text>
</comment>
<dbReference type="CDD" id="cd00093">
    <property type="entry name" value="HTH_XRE"/>
    <property type="match status" value="1"/>
</dbReference>
<reference evidence="2 3" key="1">
    <citation type="submission" date="2018-10" db="EMBL/GenBank/DDBJ databases">
        <title>Genomic Encyclopedia of Archaeal and Bacterial Type Strains, Phase II (KMG-II): from individual species to whole genera.</title>
        <authorList>
            <person name="Goeker M."/>
        </authorList>
    </citation>
    <scope>NUCLEOTIDE SEQUENCE [LARGE SCALE GENOMIC DNA]</scope>
    <source>
        <strain evidence="2 3">DSM 25217</strain>
    </source>
</reference>
<proteinExistence type="predicted"/>
<dbReference type="InterPro" id="IPR001387">
    <property type="entry name" value="Cro/C1-type_HTH"/>
</dbReference>
<dbReference type="EMBL" id="REFR01000010">
    <property type="protein sequence ID" value="RMB09045.1"/>
    <property type="molecule type" value="Genomic_DNA"/>
</dbReference>
<dbReference type="RefSeq" id="WP_121938350.1">
    <property type="nucleotide sequence ID" value="NZ_REFR01000010.1"/>
</dbReference>
<dbReference type="Pfam" id="PF01381">
    <property type="entry name" value="HTH_3"/>
    <property type="match status" value="1"/>
</dbReference>
<dbReference type="SUPFAM" id="SSF47413">
    <property type="entry name" value="lambda repressor-like DNA-binding domains"/>
    <property type="match status" value="1"/>
</dbReference>
<evidence type="ECO:0000259" key="1">
    <source>
        <dbReference type="PROSITE" id="PS50943"/>
    </source>
</evidence>
<feature type="domain" description="HTH cro/C1-type" evidence="1">
    <location>
        <begin position="36"/>
        <end position="89"/>
    </location>
</feature>
<sequence length="155" mass="17474">MSIRNIVVKQYREKVNRTAKAVSQIGMPAEGWLCTARKALHMSAAELARRLGKSRALVSNTEKAELDGGVTLKTMQNMAEAMNCKFVYAIVPQESVKTILEEQAHKKAKQIVEATGTHMALEDQALSQYEMELEIERVARDLLHDMPSDFWRDTP</sequence>
<organism evidence="2 3">
    <name type="scientific">Eilatimonas milleporae</name>
    <dbReference type="NCBI Taxonomy" id="911205"/>
    <lineage>
        <taxon>Bacteria</taxon>
        <taxon>Pseudomonadati</taxon>
        <taxon>Pseudomonadota</taxon>
        <taxon>Alphaproteobacteria</taxon>
        <taxon>Kordiimonadales</taxon>
        <taxon>Kordiimonadaceae</taxon>
        <taxon>Eilatimonas</taxon>
    </lineage>
</organism>
<dbReference type="Gene3D" id="1.10.260.40">
    <property type="entry name" value="lambda repressor-like DNA-binding domains"/>
    <property type="match status" value="1"/>
</dbReference>
<dbReference type="OrthoDB" id="9785949at2"/>
<dbReference type="AlphaFoldDB" id="A0A3M0CJJ3"/>
<protein>
    <submittedName>
        <fullName evidence="2">Putative DNA-binding mobile mystery protein A</fullName>
    </submittedName>
</protein>
<name>A0A3M0CJJ3_9PROT</name>
<dbReference type="GO" id="GO:0003677">
    <property type="term" value="F:DNA binding"/>
    <property type="evidence" value="ECO:0007669"/>
    <property type="project" value="UniProtKB-KW"/>
</dbReference>
<keyword evidence="2" id="KW-0238">DNA-binding</keyword>
<dbReference type="Proteomes" id="UP000271227">
    <property type="component" value="Unassembled WGS sequence"/>
</dbReference>
<dbReference type="SMART" id="SM00530">
    <property type="entry name" value="HTH_XRE"/>
    <property type="match status" value="1"/>
</dbReference>
<evidence type="ECO:0000313" key="2">
    <source>
        <dbReference type="EMBL" id="RMB09045.1"/>
    </source>
</evidence>
<accession>A0A3M0CJJ3</accession>
<dbReference type="InParanoid" id="A0A3M0CJJ3"/>
<keyword evidence="3" id="KW-1185">Reference proteome</keyword>
<dbReference type="InterPro" id="IPR013435">
    <property type="entry name" value="Mobile_mystery_prot_A"/>
</dbReference>
<gene>
    <name evidence="2" type="ORF">BXY39_1693</name>
</gene>
<evidence type="ECO:0000313" key="3">
    <source>
        <dbReference type="Proteomes" id="UP000271227"/>
    </source>
</evidence>